<evidence type="ECO:0000259" key="3">
    <source>
        <dbReference type="SMART" id="SM00409"/>
    </source>
</evidence>
<evidence type="ECO:0000256" key="2">
    <source>
        <dbReference type="SAM" id="SignalP"/>
    </source>
</evidence>
<dbReference type="InterPro" id="IPR013106">
    <property type="entry name" value="Ig_V-set"/>
</dbReference>
<keyword evidence="1" id="KW-0812">Transmembrane</keyword>
<name>A0A9W7W8R9_TRIRA</name>
<feature type="transmembrane region" description="Helical" evidence="1">
    <location>
        <begin position="147"/>
        <end position="170"/>
    </location>
</feature>
<dbReference type="Pfam" id="PF07686">
    <property type="entry name" value="V-set"/>
    <property type="match status" value="1"/>
</dbReference>
<feature type="chain" id="PRO_5040753378" description="Immunoglobulin domain-containing protein" evidence="2">
    <location>
        <begin position="20"/>
        <end position="243"/>
    </location>
</feature>
<keyword evidence="2" id="KW-0732">Signal</keyword>
<keyword evidence="5" id="KW-1185">Reference proteome</keyword>
<dbReference type="AlphaFoldDB" id="A0A9W7W8R9"/>
<proteinExistence type="predicted"/>
<dbReference type="Proteomes" id="UP001059041">
    <property type="component" value="Unassembled WGS sequence"/>
</dbReference>
<dbReference type="SMART" id="SM00409">
    <property type="entry name" value="IG"/>
    <property type="match status" value="1"/>
</dbReference>
<organism evidence="4 5">
    <name type="scientific">Triplophysa rosa</name>
    <name type="common">Cave loach</name>
    <dbReference type="NCBI Taxonomy" id="992332"/>
    <lineage>
        <taxon>Eukaryota</taxon>
        <taxon>Metazoa</taxon>
        <taxon>Chordata</taxon>
        <taxon>Craniata</taxon>
        <taxon>Vertebrata</taxon>
        <taxon>Euteleostomi</taxon>
        <taxon>Actinopterygii</taxon>
        <taxon>Neopterygii</taxon>
        <taxon>Teleostei</taxon>
        <taxon>Ostariophysi</taxon>
        <taxon>Cypriniformes</taxon>
        <taxon>Nemacheilidae</taxon>
        <taxon>Triplophysa</taxon>
    </lineage>
</organism>
<dbReference type="SUPFAM" id="SSF48726">
    <property type="entry name" value="Immunoglobulin"/>
    <property type="match status" value="1"/>
</dbReference>
<evidence type="ECO:0000256" key="1">
    <source>
        <dbReference type="SAM" id="Phobius"/>
    </source>
</evidence>
<feature type="domain" description="Immunoglobulin" evidence="3">
    <location>
        <begin position="19"/>
        <end position="117"/>
    </location>
</feature>
<sequence length="243" mass="27815">MRIIHFQLYVLIWCQAAETLDQLTDLGHNVTINCDLDDEDVYWVLQKQSDSHTVILRSFSNPTFAFHFNKTLKNKYSVQSKHRLVMYNVTVDELGVYYCMNKDTPPKLSHSTRLNIIEPTQLSEFNTTECKNHTNVTEQNSAHCKTFTLISGLLNAVLIITVIGLIKVFVTKNGCWKISGNSSGQLHETDLQQTQVTEQPQDPNQLQYVAVDFSKLRKNIRPSQDNSTYAALKLPKSKAQEYE</sequence>
<comment type="caution">
    <text evidence="4">The sequence shown here is derived from an EMBL/GenBank/DDBJ whole genome shotgun (WGS) entry which is preliminary data.</text>
</comment>
<keyword evidence="1" id="KW-1133">Transmembrane helix</keyword>
<evidence type="ECO:0000313" key="5">
    <source>
        <dbReference type="Proteomes" id="UP001059041"/>
    </source>
</evidence>
<dbReference type="Gene3D" id="2.60.40.10">
    <property type="entry name" value="Immunoglobulins"/>
    <property type="match status" value="1"/>
</dbReference>
<evidence type="ECO:0000313" key="4">
    <source>
        <dbReference type="EMBL" id="KAI7789574.1"/>
    </source>
</evidence>
<dbReference type="EMBL" id="JAFHDT010000428">
    <property type="protein sequence ID" value="KAI7789574.1"/>
    <property type="molecule type" value="Genomic_DNA"/>
</dbReference>
<reference evidence="4" key="1">
    <citation type="submission" date="2021-02" db="EMBL/GenBank/DDBJ databases">
        <title>Comparative genomics reveals that relaxation of natural selection precedes convergent phenotypic evolution of cavefish.</title>
        <authorList>
            <person name="Peng Z."/>
        </authorList>
    </citation>
    <scope>NUCLEOTIDE SEQUENCE</scope>
    <source>
        <tissue evidence="4">Muscle</tissue>
    </source>
</reference>
<accession>A0A9W7W8R9</accession>
<dbReference type="InterPro" id="IPR003599">
    <property type="entry name" value="Ig_sub"/>
</dbReference>
<protein>
    <recommendedName>
        <fullName evidence="3">Immunoglobulin domain-containing protein</fullName>
    </recommendedName>
</protein>
<keyword evidence="1" id="KW-0472">Membrane</keyword>
<feature type="signal peptide" evidence="2">
    <location>
        <begin position="1"/>
        <end position="19"/>
    </location>
</feature>
<dbReference type="InterPro" id="IPR036179">
    <property type="entry name" value="Ig-like_dom_sf"/>
</dbReference>
<gene>
    <name evidence="4" type="ORF">IRJ41_004010</name>
</gene>
<dbReference type="InterPro" id="IPR013783">
    <property type="entry name" value="Ig-like_fold"/>
</dbReference>